<dbReference type="Gene3D" id="3.30.200.20">
    <property type="entry name" value="Phosphorylase Kinase, domain 1"/>
    <property type="match status" value="1"/>
</dbReference>
<dbReference type="PROSITE" id="PS50011">
    <property type="entry name" value="PROTEIN_KINASE_DOM"/>
    <property type="match status" value="2"/>
</dbReference>
<dbReference type="PANTHER" id="PTHR44329">
    <property type="entry name" value="SERINE/THREONINE-PROTEIN KINASE TNNI3K-RELATED"/>
    <property type="match status" value="1"/>
</dbReference>
<proteinExistence type="predicted"/>
<dbReference type="Pfam" id="PF07714">
    <property type="entry name" value="PK_Tyr_Ser-Thr"/>
    <property type="match status" value="2"/>
</dbReference>
<dbReference type="STRING" id="695850.A0A067C708"/>
<organism evidence="3 4">
    <name type="scientific">Saprolegnia parasitica (strain CBS 223.65)</name>
    <dbReference type="NCBI Taxonomy" id="695850"/>
    <lineage>
        <taxon>Eukaryota</taxon>
        <taxon>Sar</taxon>
        <taxon>Stramenopiles</taxon>
        <taxon>Oomycota</taxon>
        <taxon>Saprolegniomycetes</taxon>
        <taxon>Saprolegniales</taxon>
        <taxon>Saprolegniaceae</taxon>
        <taxon>Saprolegnia</taxon>
    </lineage>
</organism>
<dbReference type="PANTHER" id="PTHR44329:SF214">
    <property type="entry name" value="PROTEIN KINASE DOMAIN-CONTAINING PROTEIN"/>
    <property type="match status" value="1"/>
</dbReference>
<dbReference type="EMBL" id="KK583270">
    <property type="protein sequence ID" value="KDO22326.1"/>
    <property type="molecule type" value="Genomic_DNA"/>
</dbReference>
<dbReference type="InterPro" id="IPR011009">
    <property type="entry name" value="Kinase-like_dom_sf"/>
</dbReference>
<feature type="binding site" evidence="1">
    <location>
        <position position="142"/>
    </location>
    <ligand>
        <name>ATP</name>
        <dbReference type="ChEBI" id="CHEBI:30616"/>
    </ligand>
</feature>
<accession>A0A067C708</accession>
<dbReference type="SUPFAM" id="SSF49562">
    <property type="entry name" value="C2 domain (Calcium/lipid-binding domain, CaLB)"/>
    <property type="match status" value="1"/>
</dbReference>
<keyword evidence="3" id="KW-0808">Transferase</keyword>
<dbReference type="Proteomes" id="UP000030745">
    <property type="component" value="Unassembled WGS sequence"/>
</dbReference>
<reference evidence="3 4" key="1">
    <citation type="journal article" date="2013" name="PLoS Genet.">
        <title>Distinctive expansion of potential virulence genes in the genome of the oomycete fish pathogen Saprolegnia parasitica.</title>
        <authorList>
            <person name="Jiang R.H."/>
            <person name="de Bruijn I."/>
            <person name="Haas B.J."/>
            <person name="Belmonte R."/>
            <person name="Lobach L."/>
            <person name="Christie J."/>
            <person name="van den Ackerveken G."/>
            <person name="Bottin A."/>
            <person name="Bulone V."/>
            <person name="Diaz-Moreno S.M."/>
            <person name="Dumas B."/>
            <person name="Fan L."/>
            <person name="Gaulin E."/>
            <person name="Govers F."/>
            <person name="Grenville-Briggs L.J."/>
            <person name="Horner N.R."/>
            <person name="Levin J.Z."/>
            <person name="Mammella M."/>
            <person name="Meijer H.J."/>
            <person name="Morris P."/>
            <person name="Nusbaum C."/>
            <person name="Oome S."/>
            <person name="Phillips A.J."/>
            <person name="van Rooyen D."/>
            <person name="Rzeszutek E."/>
            <person name="Saraiva M."/>
            <person name="Secombes C.J."/>
            <person name="Seidl M.F."/>
            <person name="Snel B."/>
            <person name="Stassen J.H."/>
            <person name="Sykes S."/>
            <person name="Tripathy S."/>
            <person name="van den Berg H."/>
            <person name="Vega-Arreguin J.C."/>
            <person name="Wawra S."/>
            <person name="Young S.K."/>
            <person name="Zeng Q."/>
            <person name="Dieguez-Uribeondo J."/>
            <person name="Russ C."/>
            <person name="Tyler B.M."/>
            <person name="van West P."/>
        </authorList>
    </citation>
    <scope>NUCLEOTIDE SEQUENCE [LARGE SCALE GENOMIC DNA]</scope>
    <source>
        <strain evidence="3 4">CBS 223.65</strain>
    </source>
</reference>
<dbReference type="AlphaFoldDB" id="A0A067C708"/>
<evidence type="ECO:0000313" key="3">
    <source>
        <dbReference type="EMBL" id="KDO22326.1"/>
    </source>
</evidence>
<feature type="domain" description="Protein kinase" evidence="2">
    <location>
        <begin position="115"/>
        <end position="366"/>
    </location>
</feature>
<protein>
    <submittedName>
        <fullName evidence="3">TKL protein kinase</fullName>
    </submittedName>
</protein>
<dbReference type="GO" id="GO:0004674">
    <property type="term" value="F:protein serine/threonine kinase activity"/>
    <property type="evidence" value="ECO:0007669"/>
    <property type="project" value="TreeGrafter"/>
</dbReference>
<name>A0A067C708_SAPPC</name>
<dbReference type="VEuPathDB" id="FungiDB:SPRG_12786"/>
<dbReference type="GO" id="GO:0005524">
    <property type="term" value="F:ATP binding"/>
    <property type="evidence" value="ECO:0007669"/>
    <property type="project" value="UniProtKB-UniRule"/>
</dbReference>
<evidence type="ECO:0000256" key="1">
    <source>
        <dbReference type="PROSITE-ProRule" id="PRU10141"/>
    </source>
</evidence>
<dbReference type="InterPro" id="IPR000719">
    <property type="entry name" value="Prot_kinase_dom"/>
</dbReference>
<dbReference type="OMA" id="WMFTAPE"/>
<keyword evidence="4" id="KW-1185">Reference proteome</keyword>
<dbReference type="GeneID" id="24134719"/>
<keyword evidence="1" id="KW-0067">ATP-binding</keyword>
<dbReference type="PROSITE" id="PS00107">
    <property type="entry name" value="PROTEIN_KINASE_ATP"/>
    <property type="match status" value="1"/>
</dbReference>
<dbReference type="InterPro" id="IPR001245">
    <property type="entry name" value="Ser-Thr/Tyr_kinase_cat_dom"/>
</dbReference>
<evidence type="ECO:0000313" key="4">
    <source>
        <dbReference type="Proteomes" id="UP000030745"/>
    </source>
</evidence>
<dbReference type="InterPro" id="IPR051681">
    <property type="entry name" value="Ser/Thr_Kinases-Pseudokinases"/>
</dbReference>
<keyword evidence="3" id="KW-0418">Kinase</keyword>
<feature type="domain" description="Protein kinase" evidence="2">
    <location>
        <begin position="409"/>
        <end position="662"/>
    </location>
</feature>
<keyword evidence="1" id="KW-0547">Nucleotide-binding</keyword>
<dbReference type="InterPro" id="IPR035892">
    <property type="entry name" value="C2_domain_sf"/>
</dbReference>
<dbReference type="Gene3D" id="1.10.510.10">
    <property type="entry name" value="Transferase(Phosphotransferase) domain 1"/>
    <property type="match status" value="2"/>
</dbReference>
<dbReference type="OrthoDB" id="4062651at2759"/>
<gene>
    <name evidence="3" type="ORF">SPRG_12786</name>
</gene>
<evidence type="ECO:0000259" key="2">
    <source>
        <dbReference type="PROSITE" id="PS50011"/>
    </source>
</evidence>
<dbReference type="KEGG" id="spar:SPRG_12786"/>
<dbReference type="RefSeq" id="XP_012206960.1">
    <property type="nucleotide sequence ID" value="XM_012351570.1"/>
</dbReference>
<sequence>MDLTPLAATAGYYFVLTYLDATYRSPPDYGGGNAPSWHHVMTLDVLDVAAPVHLCVYGTSAGSDDDDVLVGSLRIELSPPAAIQGWRRLQPPSGQVHFELAYHQRAVPCIASDELVILTDIGAGAYGVVQKGFLDGRPCAIKTLHVVDAEAFGREMQSLFVLESPQLATVLAIADATSHRPKIVVEFFEAGALAAWLTESPAWHENESLQIAADVAHGLAYLHARGCVHGALHPSNIMLTPQRRAKLVDFYLVSATMVHFDTLTSLPWMFTAPEVLSGQVPSAASDVYSLGALLVALANNKESPFDAPPGNPFPTIAKVIAGDLAPRPIPPVAPSVLREWAPLCMAHGADARPSAKHVASQLEAVLPPPMVEQSALALEDDVGEALTIETQYYNPEPDVDVPIFDATELLERSRLGAGPYGFVDAATFHGTRVAVQTFMDRRDKFDHCVLLLSRLTHVPTIVQLLGVVDVASSRPQLVLEYMDGGALRTYLDSRRRFRTRVELDTLTIAHSIASALAALHAQGLVHRFVSSLSVLWSSTRIAKLGNFVLATPTSPDVVLTQGAGSMFWMAPEVIRGDYYDTSADMYSFGVLLTELDTLLPPYGYLRQNHFVTMDQVSKGLLRPELSATCAPWYRELALSCMAQDPSLRPTAAHVCALLEPKLSTPTRLKSGQVRSALKPLVSFSLHTMFKTQFTSKRARRDSKTT</sequence>
<dbReference type="InterPro" id="IPR017441">
    <property type="entry name" value="Protein_kinase_ATP_BS"/>
</dbReference>
<dbReference type="SUPFAM" id="SSF56112">
    <property type="entry name" value="Protein kinase-like (PK-like)"/>
    <property type="match status" value="2"/>
</dbReference>